<organism evidence="1">
    <name type="scientific">marine sediment metagenome</name>
    <dbReference type="NCBI Taxonomy" id="412755"/>
    <lineage>
        <taxon>unclassified sequences</taxon>
        <taxon>metagenomes</taxon>
        <taxon>ecological metagenomes</taxon>
    </lineage>
</organism>
<sequence>MGAGIAYVTAKAGIDVVLLDTEIA</sequence>
<dbReference type="AlphaFoldDB" id="A0A1B6NVU6"/>
<comment type="caution">
    <text evidence="1">The sequence shown here is derived from an EMBL/GenBank/DDBJ whole genome shotgun (WGS) entry which is preliminary data.</text>
</comment>
<feature type="non-terminal residue" evidence="1">
    <location>
        <position position="24"/>
    </location>
</feature>
<reference evidence="1" key="1">
    <citation type="submission" date="2013-11" db="EMBL/GenBank/DDBJ databases">
        <title>Microbial diversity, functional groups and degradation webs in Northern and Southern Mediterranean and Red Sea marine crude oil polluted sites.</title>
        <authorList>
            <person name="Daffonchio D."/>
            <person name="Mapelli F."/>
            <person name="Ferrer M."/>
            <person name="Richter M."/>
            <person name="Cherif A."/>
            <person name="Malkawi H.I."/>
            <person name="Yakimov M.M."/>
            <person name="Abdel-Fattah Y.R."/>
            <person name="Blaghen M."/>
            <person name="Golyshin P.N."/>
            <person name="Kalogerakis N."/>
            <person name="Boon N."/>
            <person name="Magagnini M."/>
            <person name="Fava F."/>
        </authorList>
    </citation>
    <scope>NUCLEOTIDE SEQUENCE</scope>
</reference>
<evidence type="ECO:0000313" key="1">
    <source>
        <dbReference type="EMBL" id="KTF07478.1"/>
    </source>
</evidence>
<name>A0A1B6NVU6_9ZZZZ</name>
<dbReference type="EMBL" id="AYSL01000515">
    <property type="protein sequence ID" value="KTF07478.1"/>
    <property type="molecule type" value="Genomic_DNA"/>
</dbReference>
<protein>
    <recommendedName>
        <fullName evidence="2">3-hydroxyacyl-CoA dehydrogenase NAD binding domain-containing protein</fullName>
    </recommendedName>
</protein>
<accession>A0A1B6NVU6</accession>
<gene>
    <name evidence="1" type="ORF">MGSAQ_001026</name>
</gene>
<evidence type="ECO:0008006" key="2">
    <source>
        <dbReference type="Google" id="ProtNLM"/>
    </source>
</evidence>
<proteinExistence type="predicted"/>